<dbReference type="EMBL" id="BIFR01000002">
    <property type="protein sequence ID" value="GCE15564.1"/>
    <property type="molecule type" value="Genomic_DNA"/>
</dbReference>
<dbReference type="Proteomes" id="UP000287352">
    <property type="component" value="Unassembled WGS sequence"/>
</dbReference>
<sequence>MSLSDASDWIFECCLPRRERDGTWLLSHLQRLWSYGLSFHDVKDAQTAPLSWEEQLLTSGTVTLLLGEDFHGTFRVAAEQLMLAQRGALLVDNGVSLLYFQINRRNPHLDWVRLTVDGLNVAAARDDEEAVSYMEVYQAFVYWSKLLCETFEPLFGFGYRAGSLADELAWEKCVYEGRSEDFRQTHLPAIDSWFSHPLCGTLHQSLYMQSCSWNSSRISSGRLNV</sequence>
<gene>
    <name evidence="1" type="ORF">KTT_54230</name>
</gene>
<proteinExistence type="predicted"/>
<dbReference type="RefSeq" id="WP_126583007.1">
    <property type="nucleotide sequence ID" value="NZ_BIFR01000002.1"/>
</dbReference>
<dbReference type="AlphaFoldDB" id="A0A402A8R1"/>
<organism evidence="1 2">
    <name type="scientific">Tengunoibacter tsumagoiensis</name>
    <dbReference type="NCBI Taxonomy" id="2014871"/>
    <lineage>
        <taxon>Bacteria</taxon>
        <taxon>Bacillati</taxon>
        <taxon>Chloroflexota</taxon>
        <taxon>Ktedonobacteria</taxon>
        <taxon>Ktedonobacterales</taxon>
        <taxon>Dictyobacteraceae</taxon>
        <taxon>Tengunoibacter</taxon>
    </lineage>
</organism>
<comment type="caution">
    <text evidence="1">The sequence shown here is derived from an EMBL/GenBank/DDBJ whole genome shotgun (WGS) entry which is preliminary data.</text>
</comment>
<name>A0A402A8R1_9CHLR</name>
<reference evidence="2" key="1">
    <citation type="submission" date="2018-12" db="EMBL/GenBank/DDBJ databases">
        <title>Tengunoibacter tsumagoiensis gen. nov., sp. nov., Dictyobacter kobayashii sp. nov., D. alpinus sp. nov., and D. joshuensis sp. nov. and description of Dictyobacteraceae fam. nov. within the order Ktedonobacterales isolated from Tengu-no-mugimeshi.</title>
        <authorList>
            <person name="Wang C.M."/>
            <person name="Zheng Y."/>
            <person name="Sakai Y."/>
            <person name="Toyoda A."/>
            <person name="Minakuchi Y."/>
            <person name="Abe K."/>
            <person name="Yokota A."/>
            <person name="Yabe S."/>
        </authorList>
    </citation>
    <scope>NUCLEOTIDE SEQUENCE [LARGE SCALE GENOMIC DNA]</scope>
    <source>
        <strain evidence="2">Uno3</strain>
    </source>
</reference>
<evidence type="ECO:0000313" key="1">
    <source>
        <dbReference type="EMBL" id="GCE15564.1"/>
    </source>
</evidence>
<keyword evidence="2" id="KW-1185">Reference proteome</keyword>
<accession>A0A402A8R1</accession>
<evidence type="ECO:0000313" key="2">
    <source>
        <dbReference type="Proteomes" id="UP000287352"/>
    </source>
</evidence>
<protein>
    <submittedName>
        <fullName evidence="1">Uncharacterized protein</fullName>
    </submittedName>
</protein>